<proteinExistence type="predicted"/>
<evidence type="ECO:0000313" key="1">
    <source>
        <dbReference type="EMBL" id="MFC5270975.1"/>
    </source>
</evidence>
<dbReference type="RefSeq" id="WP_378017343.1">
    <property type="nucleotide sequence ID" value="NZ_JBHSKT010000005.1"/>
</dbReference>
<comment type="caution">
    <text evidence="1">The sequence shown here is derived from an EMBL/GenBank/DDBJ whole genome shotgun (WGS) entry which is preliminary data.</text>
</comment>
<sequence length="250" mass="28765">MKFLRTLILACFIGSLSGCGIMLDGINAYGLKHYPDDYIFTKPDGTTYREWNLAKDRRSKLKEDSIYLRKFELNAFTMRDTASRRRTHMALTAANLKQIASRNQLTIFTTWFPTCGPSLEAYTIPTLKMLGQLKKQGIAFNTGQVAFVFGSVSYDLAYMDYRLNKWKFPFQSYIIPSPFYSEKIILKEIGLNRELLPEDYEKVKDDISNYKVFLLDKNGNVIDKVVANYDDAAFAKELDRFAKNIKASIL</sequence>
<dbReference type="PROSITE" id="PS51257">
    <property type="entry name" value="PROKAR_LIPOPROTEIN"/>
    <property type="match status" value="1"/>
</dbReference>
<dbReference type="Proteomes" id="UP001596161">
    <property type="component" value="Unassembled WGS sequence"/>
</dbReference>
<accession>A0ABW0ED34</accession>
<name>A0ABW0ED34_9BACT</name>
<gene>
    <name evidence="1" type="ORF">ACFPIB_10170</name>
</gene>
<protein>
    <recommendedName>
        <fullName evidence="3">Lipoprotein</fullName>
    </recommendedName>
</protein>
<dbReference type="EMBL" id="JBHSKT010000005">
    <property type="protein sequence ID" value="MFC5270975.1"/>
    <property type="molecule type" value="Genomic_DNA"/>
</dbReference>
<organism evidence="1 2">
    <name type="scientific">Adhaeribacter terreus</name>
    <dbReference type="NCBI Taxonomy" id="529703"/>
    <lineage>
        <taxon>Bacteria</taxon>
        <taxon>Pseudomonadati</taxon>
        <taxon>Bacteroidota</taxon>
        <taxon>Cytophagia</taxon>
        <taxon>Cytophagales</taxon>
        <taxon>Hymenobacteraceae</taxon>
        <taxon>Adhaeribacter</taxon>
    </lineage>
</organism>
<evidence type="ECO:0000313" key="2">
    <source>
        <dbReference type="Proteomes" id="UP001596161"/>
    </source>
</evidence>
<evidence type="ECO:0008006" key="3">
    <source>
        <dbReference type="Google" id="ProtNLM"/>
    </source>
</evidence>
<reference evidence="2" key="1">
    <citation type="journal article" date="2019" name="Int. J. Syst. Evol. Microbiol.">
        <title>The Global Catalogue of Microorganisms (GCM) 10K type strain sequencing project: providing services to taxonomists for standard genome sequencing and annotation.</title>
        <authorList>
            <consortium name="The Broad Institute Genomics Platform"/>
            <consortium name="The Broad Institute Genome Sequencing Center for Infectious Disease"/>
            <person name="Wu L."/>
            <person name="Ma J."/>
        </authorList>
    </citation>
    <scope>NUCLEOTIDE SEQUENCE [LARGE SCALE GENOMIC DNA]</scope>
    <source>
        <strain evidence="2">KACC 12602</strain>
    </source>
</reference>
<keyword evidence="2" id="KW-1185">Reference proteome</keyword>